<dbReference type="EMBL" id="CAJVQC010017988">
    <property type="protein sequence ID" value="CAG8689782.1"/>
    <property type="molecule type" value="Genomic_DNA"/>
</dbReference>
<sequence>LRRFEIHHTKPKVKRRTEAQSFTENRKSYRKFYQKSEALSKQD</sequence>
<keyword evidence="2" id="KW-1185">Reference proteome</keyword>
<protein>
    <submittedName>
        <fullName evidence="1">16574_t:CDS:1</fullName>
    </submittedName>
</protein>
<proteinExistence type="predicted"/>
<evidence type="ECO:0000313" key="2">
    <source>
        <dbReference type="Proteomes" id="UP000789920"/>
    </source>
</evidence>
<feature type="non-terminal residue" evidence="1">
    <location>
        <position position="1"/>
    </location>
</feature>
<organism evidence="1 2">
    <name type="scientific">Racocetra persica</name>
    <dbReference type="NCBI Taxonomy" id="160502"/>
    <lineage>
        <taxon>Eukaryota</taxon>
        <taxon>Fungi</taxon>
        <taxon>Fungi incertae sedis</taxon>
        <taxon>Mucoromycota</taxon>
        <taxon>Glomeromycotina</taxon>
        <taxon>Glomeromycetes</taxon>
        <taxon>Diversisporales</taxon>
        <taxon>Gigasporaceae</taxon>
        <taxon>Racocetra</taxon>
    </lineage>
</organism>
<gene>
    <name evidence="1" type="ORF">RPERSI_LOCUS9484</name>
</gene>
<comment type="caution">
    <text evidence="1">The sequence shown here is derived from an EMBL/GenBank/DDBJ whole genome shotgun (WGS) entry which is preliminary data.</text>
</comment>
<name>A0ACA9P443_9GLOM</name>
<accession>A0ACA9P443</accession>
<dbReference type="Proteomes" id="UP000789920">
    <property type="component" value="Unassembled WGS sequence"/>
</dbReference>
<evidence type="ECO:0000313" key="1">
    <source>
        <dbReference type="EMBL" id="CAG8689782.1"/>
    </source>
</evidence>
<reference evidence="1" key="1">
    <citation type="submission" date="2021-06" db="EMBL/GenBank/DDBJ databases">
        <authorList>
            <person name="Kallberg Y."/>
            <person name="Tangrot J."/>
            <person name="Rosling A."/>
        </authorList>
    </citation>
    <scope>NUCLEOTIDE SEQUENCE</scope>
    <source>
        <strain evidence="1">MA461A</strain>
    </source>
</reference>